<feature type="compositionally biased region" description="Polar residues" evidence="1">
    <location>
        <begin position="149"/>
        <end position="160"/>
    </location>
</feature>
<protein>
    <submittedName>
        <fullName evidence="2">Uncharacterized protein</fullName>
    </submittedName>
</protein>
<dbReference type="EMBL" id="JAUBDI010000002">
    <property type="protein sequence ID" value="MDW0112401.1"/>
    <property type="molecule type" value="Genomic_DNA"/>
</dbReference>
<evidence type="ECO:0000313" key="3">
    <source>
        <dbReference type="Proteomes" id="UP001282284"/>
    </source>
</evidence>
<name>A0ABU4G602_9BACL</name>
<keyword evidence="3" id="KW-1185">Reference proteome</keyword>
<dbReference type="RefSeq" id="WP_317942284.1">
    <property type="nucleotide sequence ID" value="NZ_JAUBDI010000002.1"/>
</dbReference>
<evidence type="ECO:0000313" key="2">
    <source>
        <dbReference type="EMBL" id="MDW0112401.1"/>
    </source>
</evidence>
<organism evidence="2 3">
    <name type="scientific">Sporosarcina saromensis</name>
    <dbReference type="NCBI Taxonomy" id="359365"/>
    <lineage>
        <taxon>Bacteria</taxon>
        <taxon>Bacillati</taxon>
        <taxon>Bacillota</taxon>
        <taxon>Bacilli</taxon>
        <taxon>Bacillales</taxon>
        <taxon>Caryophanaceae</taxon>
        <taxon>Sporosarcina</taxon>
    </lineage>
</organism>
<dbReference type="Proteomes" id="UP001282284">
    <property type="component" value="Unassembled WGS sequence"/>
</dbReference>
<feature type="region of interest" description="Disordered" evidence="1">
    <location>
        <begin position="144"/>
        <end position="166"/>
    </location>
</feature>
<evidence type="ECO:0000256" key="1">
    <source>
        <dbReference type="SAM" id="MobiDB-lite"/>
    </source>
</evidence>
<reference evidence="2 3" key="1">
    <citation type="submission" date="2023-06" db="EMBL/GenBank/DDBJ databases">
        <title>Sporosarcina sp. nov., isolated from Korean traditional fermented seafood 'Jeotgal'.</title>
        <authorList>
            <person name="Yang A.I."/>
            <person name="Shin N.-R."/>
        </authorList>
    </citation>
    <scope>NUCLEOTIDE SEQUENCE [LARGE SCALE GENOMIC DNA]</scope>
    <source>
        <strain evidence="2 3">KCTC13119</strain>
    </source>
</reference>
<comment type="caution">
    <text evidence="2">The sequence shown here is derived from an EMBL/GenBank/DDBJ whole genome shotgun (WGS) entry which is preliminary data.</text>
</comment>
<accession>A0ABU4G602</accession>
<proteinExistence type="predicted"/>
<sequence>MKTLQWNMEEIFYFPSEVGVPSENGTVKVKAGFTENRTDDAVRLTGIYHIAANVDFAEGQRQDVLPEETVYVDDVELDGQTGYFEYAVPLYVDLPPEVTQPLKVEATDVQTATDENGAFKVSWCVTCSYDDAVAEAEIEEEAVEDKATAQHSAEATQTEAFDQKHQASREVAVYDSSSLTTKDDVLSYIATLPDEWTSTTFRSNDVFVQQES</sequence>
<gene>
    <name evidence="2" type="ORF">QT711_04335</name>
</gene>